<protein>
    <submittedName>
        <fullName evidence="5">Ankyrin repeat domain-containing protein</fullName>
    </submittedName>
</protein>
<keyword evidence="1" id="KW-0677">Repeat</keyword>
<keyword evidence="6" id="KW-1185">Reference proteome</keyword>
<dbReference type="SMART" id="SM00248">
    <property type="entry name" value="ANK"/>
    <property type="match status" value="3"/>
</dbReference>
<reference evidence="5 6" key="1">
    <citation type="submission" date="2024-09" db="EMBL/GenBank/DDBJ databases">
        <authorList>
            <person name="Sun Q."/>
            <person name="Mori K."/>
        </authorList>
    </citation>
    <scope>NUCLEOTIDE SEQUENCE [LARGE SCALE GENOMIC DNA]</scope>
    <source>
        <strain evidence="5 6">KCTC 52403</strain>
    </source>
</reference>
<comment type="caution">
    <text evidence="5">The sequence shown here is derived from an EMBL/GenBank/DDBJ whole genome shotgun (WGS) entry which is preliminary data.</text>
</comment>
<dbReference type="PROSITE" id="PS50297">
    <property type="entry name" value="ANK_REP_REGION"/>
    <property type="match status" value="1"/>
</dbReference>
<name>A0ABV6SXQ6_9GAMM</name>
<proteinExistence type="predicted"/>
<dbReference type="SUPFAM" id="SSF48403">
    <property type="entry name" value="Ankyrin repeat"/>
    <property type="match status" value="1"/>
</dbReference>
<dbReference type="RefSeq" id="WP_189494211.1">
    <property type="nucleotide sequence ID" value="NZ_BMZT01000001.1"/>
</dbReference>
<dbReference type="Pfam" id="PF13637">
    <property type="entry name" value="Ank_4"/>
    <property type="match status" value="1"/>
</dbReference>
<dbReference type="Pfam" id="PF12796">
    <property type="entry name" value="Ank_2"/>
    <property type="match status" value="1"/>
</dbReference>
<accession>A0ABV6SXQ6</accession>
<evidence type="ECO:0000256" key="4">
    <source>
        <dbReference type="SAM" id="SignalP"/>
    </source>
</evidence>
<dbReference type="PROSITE" id="PS51257">
    <property type="entry name" value="PROKAR_LIPOPROTEIN"/>
    <property type="match status" value="1"/>
</dbReference>
<dbReference type="Proteomes" id="UP001589898">
    <property type="component" value="Unassembled WGS sequence"/>
</dbReference>
<dbReference type="InterPro" id="IPR002110">
    <property type="entry name" value="Ankyrin_rpt"/>
</dbReference>
<organism evidence="5 6">
    <name type="scientific">Luteimonas padinae</name>
    <dbReference type="NCBI Taxonomy" id="1714359"/>
    <lineage>
        <taxon>Bacteria</taxon>
        <taxon>Pseudomonadati</taxon>
        <taxon>Pseudomonadota</taxon>
        <taxon>Gammaproteobacteria</taxon>
        <taxon>Lysobacterales</taxon>
        <taxon>Lysobacteraceae</taxon>
        <taxon>Luteimonas</taxon>
    </lineage>
</organism>
<dbReference type="PANTHER" id="PTHR24171">
    <property type="entry name" value="ANKYRIN REPEAT DOMAIN-CONTAINING PROTEIN 39-RELATED"/>
    <property type="match status" value="1"/>
</dbReference>
<dbReference type="Gene3D" id="1.25.40.20">
    <property type="entry name" value="Ankyrin repeat-containing domain"/>
    <property type="match status" value="2"/>
</dbReference>
<evidence type="ECO:0000313" key="5">
    <source>
        <dbReference type="EMBL" id="MFC0718199.1"/>
    </source>
</evidence>
<dbReference type="PROSITE" id="PS50088">
    <property type="entry name" value="ANK_REPEAT"/>
    <property type="match status" value="2"/>
</dbReference>
<keyword evidence="2 3" id="KW-0040">ANK repeat</keyword>
<feature type="repeat" description="ANK" evidence="3">
    <location>
        <begin position="166"/>
        <end position="198"/>
    </location>
</feature>
<feature type="repeat" description="ANK" evidence="3">
    <location>
        <begin position="99"/>
        <end position="131"/>
    </location>
</feature>
<gene>
    <name evidence="5" type="ORF">ACFFFU_10640</name>
</gene>
<feature type="chain" id="PRO_5047224021" evidence="4">
    <location>
        <begin position="24"/>
        <end position="243"/>
    </location>
</feature>
<evidence type="ECO:0000313" key="6">
    <source>
        <dbReference type="Proteomes" id="UP001589898"/>
    </source>
</evidence>
<dbReference type="EMBL" id="JBHLTF010000031">
    <property type="protein sequence ID" value="MFC0718199.1"/>
    <property type="molecule type" value="Genomic_DNA"/>
</dbReference>
<evidence type="ECO:0000256" key="2">
    <source>
        <dbReference type="ARBA" id="ARBA00023043"/>
    </source>
</evidence>
<evidence type="ECO:0000256" key="3">
    <source>
        <dbReference type="PROSITE-ProRule" id="PRU00023"/>
    </source>
</evidence>
<evidence type="ECO:0000256" key="1">
    <source>
        <dbReference type="ARBA" id="ARBA00022737"/>
    </source>
</evidence>
<feature type="signal peptide" evidence="4">
    <location>
        <begin position="1"/>
        <end position="23"/>
    </location>
</feature>
<keyword evidence="4" id="KW-0732">Signal</keyword>
<dbReference type="InterPro" id="IPR036770">
    <property type="entry name" value="Ankyrin_rpt-contain_sf"/>
</dbReference>
<sequence>MRTPATLLLLALVLAGAACQGHAMDASKAFPDPAVAALAQAAADGDVAEVQRHVAAGADPDARGADQVTPLQYAMLAQSKPGVEALMAAGADASVPGLAGRTAVHSAAIADDPGYLRILLDHRADPDARHGQTGGTALADAAGPRTDAQFRMLLEAGADPSIADRTGNTPLHKAAMINAGAHVLQLLEHGAPASAKNAQDATFQAYYYKLPADKLSEQARGERAAVTGWLEANGVPLQAGASD</sequence>